<dbReference type="VEuPathDB" id="FungiDB:G647_09344"/>
<protein>
    <submittedName>
        <fullName evidence="1">Uncharacterized protein</fullName>
    </submittedName>
</protein>
<dbReference type="HOGENOM" id="CLU_2729058_0_0_1"/>
<dbReference type="Proteomes" id="UP000030678">
    <property type="component" value="Unassembled WGS sequence"/>
</dbReference>
<gene>
    <name evidence="1" type="ORF">G647_09344</name>
</gene>
<proteinExistence type="predicted"/>
<dbReference type="RefSeq" id="XP_008731869.1">
    <property type="nucleotide sequence ID" value="XM_008733647.1"/>
</dbReference>
<organism evidence="1 2">
    <name type="scientific">Cladophialophora carrionii CBS 160.54</name>
    <dbReference type="NCBI Taxonomy" id="1279043"/>
    <lineage>
        <taxon>Eukaryota</taxon>
        <taxon>Fungi</taxon>
        <taxon>Dikarya</taxon>
        <taxon>Ascomycota</taxon>
        <taxon>Pezizomycotina</taxon>
        <taxon>Eurotiomycetes</taxon>
        <taxon>Chaetothyriomycetidae</taxon>
        <taxon>Chaetothyriales</taxon>
        <taxon>Herpotrichiellaceae</taxon>
        <taxon>Cladophialophora</taxon>
    </lineage>
</organism>
<feature type="non-terminal residue" evidence="1">
    <location>
        <position position="1"/>
    </location>
</feature>
<sequence length="72" mass="8331">GGRPSYLLASVNRRRHDSRCRCRDLRPTIRPRRQSDSKLVPGGCGFHTGPFRPCCDDCTSHQEFMRQRGRET</sequence>
<feature type="non-terminal residue" evidence="1">
    <location>
        <position position="72"/>
    </location>
</feature>
<accession>V9CXY7</accession>
<reference evidence="1 2" key="1">
    <citation type="submission" date="2013-03" db="EMBL/GenBank/DDBJ databases">
        <title>The Genome Sequence of Cladophialophora carrionii CBS 160.54.</title>
        <authorList>
            <consortium name="The Broad Institute Genomics Platform"/>
            <person name="Cuomo C."/>
            <person name="de Hoog S."/>
            <person name="Gorbushina A."/>
            <person name="Walker B."/>
            <person name="Young S.K."/>
            <person name="Zeng Q."/>
            <person name="Gargeya S."/>
            <person name="Fitzgerald M."/>
            <person name="Haas B."/>
            <person name="Abouelleil A."/>
            <person name="Allen A.W."/>
            <person name="Alvarado L."/>
            <person name="Arachchi H.M."/>
            <person name="Berlin A.M."/>
            <person name="Chapman S.B."/>
            <person name="Gainer-Dewar J."/>
            <person name="Goldberg J."/>
            <person name="Griggs A."/>
            <person name="Gujja S."/>
            <person name="Hansen M."/>
            <person name="Howarth C."/>
            <person name="Imamovic A."/>
            <person name="Ireland A."/>
            <person name="Larimer J."/>
            <person name="McCowan C."/>
            <person name="Murphy C."/>
            <person name="Pearson M."/>
            <person name="Poon T.W."/>
            <person name="Priest M."/>
            <person name="Roberts A."/>
            <person name="Saif S."/>
            <person name="Shea T."/>
            <person name="Sisk P."/>
            <person name="Sykes S."/>
            <person name="Wortman J."/>
            <person name="Nusbaum C."/>
            <person name="Birren B."/>
        </authorList>
    </citation>
    <scope>NUCLEOTIDE SEQUENCE [LARGE SCALE GENOMIC DNA]</scope>
    <source>
        <strain evidence="1 2">CBS 160.54</strain>
    </source>
</reference>
<evidence type="ECO:0000313" key="2">
    <source>
        <dbReference type="Proteomes" id="UP000030678"/>
    </source>
</evidence>
<dbReference type="GeneID" id="19987837"/>
<dbReference type="EMBL" id="KB822710">
    <property type="protein sequence ID" value="ETI19510.1"/>
    <property type="molecule type" value="Genomic_DNA"/>
</dbReference>
<evidence type="ECO:0000313" key="1">
    <source>
        <dbReference type="EMBL" id="ETI19510.1"/>
    </source>
</evidence>
<name>V9CXY7_9EURO</name>
<dbReference type="AlphaFoldDB" id="V9CXY7"/>